<dbReference type="AlphaFoldDB" id="A7TA84"/>
<organism evidence="8 9">
    <name type="scientific">Nematostella vectensis</name>
    <name type="common">Starlet sea anemone</name>
    <dbReference type="NCBI Taxonomy" id="45351"/>
    <lineage>
        <taxon>Eukaryota</taxon>
        <taxon>Metazoa</taxon>
        <taxon>Cnidaria</taxon>
        <taxon>Anthozoa</taxon>
        <taxon>Hexacorallia</taxon>
        <taxon>Actiniaria</taxon>
        <taxon>Edwardsiidae</taxon>
        <taxon>Nematostella</taxon>
    </lineage>
</organism>
<accession>A7TA84</accession>
<dbReference type="InterPro" id="IPR024096">
    <property type="entry name" value="NO_sig/Golgi_transp_ligand-bd"/>
</dbReference>
<dbReference type="Proteomes" id="UP000001593">
    <property type="component" value="Unassembled WGS sequence"/>
</dbReference>
<dbReference type="GO" id="GO:0006888">
    <property type="term" value="P:endoplasmic reticulum to Golgi vesicle-mediated transport"/>
    <property type="evidence" value="ECO:0000318"/>
    <property type="project" value="GO_Central"/>
</dbReference>
<evidence type="ECO:0000313" key="8">
    <source>
        <dbReference type="EMBL" id="EDO27087.1"/>
    </source>
</evidence>
<keyword evidence="6" id="KW-0931">ER-Golgi transport</keyword>
<keyword evidence="5" id="KW-0256">Endoplasmic reticulum</keyword>
<dbReference type="HOGENOM" id="CLU_2213042_0_0_1"/>
<dbReference type="STRING" id="45351.A7TA84"/>
<dbReference type="PhylomeDB" id="A7TA84"/>
<dbReference type="InterPro" id="IPR007194">
    <property type="entry name" value="TRAPP_component"/>
</dbReference>
<dbReference type="PANTHER" id="PTHR20902:SF0">
    <property type="entry name" value="TRAFFICKING PROTEIN PARTICLE COMPLEX SUBUNIT 5"/>
    <property type="match status" value="1"/>
</dbReference>
<evidence type="ECO:0008006" key="10">
    <source>
        <dbReference type="Google" id="ProtNLM"/>
    </source>
</evidence>
<reference evidence="8 9" key="1">
    <citation type="journal article" date="2007" name="Science">
        <title>Sea anemone genome reveals ancestral eumetazoan gene repertoire and genomic organization.</title>
        <authorList>
            <person name="Putnam N.H."/>
            <person name="Srivastava M."/>
            <person name="Hellsten U."/>
            <person name="Dirks B."/>
            <person name="Chapman J."/>
            <person name="Salamov A."/>
            <person name="Terry A."/>
            <person name="Shapiro H."/>
            <person name="Lindquist E."/>
            <person name="Kapitonov V.V."/>
            <person name="Jurka J."/>
            <person name="Genikhovich G."/>
            <person name="Grigoriev I.V."/>
            <person name="Lucas S.M."/>
            <person name="Steele R.E."/>
            <person name="Finnerty J.R."/>
            <person name="Technau U."/>
            <person name="Martindale M.Q."/>
            <person name="Rokhsar D.S."/>
        </authorList>
    </citation>
    <scope>NUCLEOTIDE SEQUENCE [LARGE SCALE GENOMIC DNA]</scope>
    <source>
        <strain evidence="9">CH2 X CH6</strain>
    </source>
</reference>
<evidence type="ECO:0000256" key="7">
    <source>
        <dbReference type="ARBA" id="ARBA00023034"/>
    </source>
</evidence>
<evidence type="ECO:0000256" key="4">
    <source>
        <dbReference type="ARBA" id="ARBA00022448"/>
    </source>
</evidence>
<dbReference type="GO" id="GO:1990071">
    <property type="term" value="C:TRAPPII protein complex"/>
    <property type="evidence" value="ECO:0000318"/>
    <property type="project" value="GO_Central"/>
</dbReference>
<dbReference type="PIRSF" id="PIRSF017479">
    <property type="entry name" value="TRAPP_I_complex_Trs31"/>
    <property type="match status" value="1"/>
</dbReference>
<dbReference type="InParanoid" id="A7TA84"/>
<comment type="similarity">
    <text evidence="3">Belongs to the TRAPP small subunits family. BET3 subfamily.</text>
</comment>
<dbReference type="KEGG" id="nve:5497345"/>
<evidence type="ECO:0000256" key="1">
    <source>
        <dbReference type="ARBA" id="ARBA00004222"/>
    </source>
</evidence>
<evidence type="ECO:0000313" key="9">
    <source>
        <dbReference type="Proteomes" id="UP000001593"/>
    </source>
</evidence>
<dbReference type="GO" id="GO:0005783">
    <property type="term" value="C:endoplasmic reticulum"/>
    <property type="evidence" value="ECO:0007669"/>
    <property type="project" value="UniProtKB-SubCell"/>
</dbReference>
<dbReference type="OMA" id="YCENRVQ"/>
<evidence type="ECO:0000256" key="2">
    <source>
        <dbReference type="ARBA" id="ARBA00004240"/>
    </source>
</evidence>
<keyword evidence="7" id="KW-0333">Golgi apparatus</keyword>
<dbReference type="Gene3D" id="3.30.1380.20">
    <property type="entry name" value="Trafficking protein particle complex subunit 3"/>
    <property type="match status" value="1"/>
</dbReference>
<evidence type="ECO:0000256" key="3">
    <source>
        <dbReference type="ARBA" id="ARBA00006218"/>
    </source>
</evidence>
<dbReference type="PANTHER" id="PTHR20902">
    <property type="entry name" value="41-2 PROTEIN ANTIGEN-RELATED"/>
    <property type="match status" value="1"/>
</dbReference>
<keyword evidence="9" id="KW-1185">Reference proteome</keyword>
<protein>
    <recommendedName>
        <fullName evidence="10">Trafficking protein particle complex subunit 5</fullName>
    </recommendedName>
</protein>
<evidence type="ECO:0000256" key="5">
    <source>
        <dbReference type="ARBA" id="ARBA00022824"/>
    </source>
</evidence>
<keyword evidence="4" id="KW-0813">Transport</keyword>
<name>A7TA84_NEMVE</name>
<evidence type="ECO:0000256" key="6">
    <source>
        <dbReference type="ARBA" id="ARBA00022892"/>
    </source>
</evidence>
<comment type="subcellular location">
    <subcellularLocation>
        <location evidence="2">Endoplasmic reticulum</location>
    </subcellularLocation>
    <subcellularLocation>
        <location evidence="1">Golgi apparatus</location>
        <location evidence="1">cis-Golgi network</location>
    </subcellularLocation>
</comment>
<sequence length="107" mass="12526">MTQYCQNRVFTVPELQTKLSDLGQHVGARILDVLVLREKGLKREVRVLNILLFIKSVLWKSLFGKEADKLEQANDDDKTYYIIEKEPLVNRFISVPKDKGRNSRFIF</sequence>
<dbReference type="GO" id="GO:1990070">
    <property type="term" value="C:TRAPPI protein complex"/>
    <property type="evidence" value="ECO:0000318"/>
    <property type="project" value="GO_Central"/>
</dbReference>
<gene>
    <name evidence="8" type="ORF">NEMVEDRAFT_v1g152123</name>
</gene>
<dbReference type="CDD" id="cd14943">
    <property type="entry name" value="TRAPPC5_Trs31"/>
    <property type="match status" value="1"/>
</dbReference>
<dbReference type="eggNOG" id="KOG3315">
    <property type="taxonomic scope" value="Eukaryota"/>
</dbReference>
<dbReference type="Pfam" id="PF04051">
    <property type="entry name" value="TRAPP"/>
    <property type="match status" value="1"/>
</dbReference>
<dbReference type="InterPro" id="IPR016696">
    <property type="entry name" value="TRAPP-I_su5"/>
</dbReference>
<dbReference type="SUPFAM" id="SSF111126">
    <property type="entry name" value="Ligand-binding domain in the NO signalling and Golgi transport"/>
    <property type="match status" value="1"/>
</dbReference>
<dbReference type="GO" id="GO:1990072">
    <property type="term" value="C:TRAPPIII protein complex"/>
    <property type="evidence" value="ECO:0000318"/>
    <property type="project" value="GO_Central"/>
</dbReference>
<proteinExistence type="inferred from homology"/>
<dbReference type="EMBL" id="DS473916">
    <property type="protein sequence ID" value="EDO27087.1"/>
    <property type="molecule type" value="Genomic_DNA"/>
</dbReference>